<name>A0A0E9MMM3_9SPHN</name>
<evidence type="ECO:0000256" key="4">
    <source>
        <dbReference type="ARBA" id="ARBA00022475"/>
    </source>
</evidence>
<feature type="transmembrane region" description="Helical" evidence="10">
    <location>
        <begin position="20"/>
        <end position="40"/>
    </location>
</feature>
<dbReference type="AlphaFoldDB" id="A0A0E9MMM3"/>
<evidence type="ECO:0000256" key="2">
    <source>
        <dbReference type="ARBA" id="ARBA00010637"/>
    </source>
</evidence>
<proteinExistence type="inferred from homology"/>
<evidence type="ECO:0000256" key="8">
    <source>
        <dbReference type="ARBA" id="ARBA00022989"/>
    </source>
</evidence>
<accession>A0A0E9MMM3</accession>
<protein>
    <submittedName>
        <fullName evidence="11">General secretion pathway protein M</fullName>
    </submittedName>
</protein>
<dbReference type="STRING" id="1219043.SCH01S_18_00080"/>
<dbReference type="RefSeq" id="WP_046347528.1">
    <property type="nucleotide sequence ID" value="NZ_BBWU01000018.1"/>
</dbReference>
<comment type="caution">
    <text evidence="11">The sequence shown here is derived from an EMBL/GenBank/DDBJ whole genome shotgun (WGS) entry which is preliminary data.</text>
</comment>
<dbReference type="InterPro" id="IPR023229">
    <property type="entry name" value="T2SS_M_periplasmic_sf"/>
</dbReference>
<evidence type="ECO:0000313" key="11">
    <source>
        <dbReference type="EMBL" id="GAO38676.1"/>
    </source>
</evidence>
<dbReference type="Gene3D" id="3.30.1360.100">
    <property type="entry name" value="General secretion pathway protein M, EpsM"/>
    <property type="match status" value="1"/>
</dbReference>
<keyword evidence="6 10" id="KW-0812">Transmembrane</keyword>
<keyword evidence="4" id="KW-1003">Cell membrane</keyword>
<keyword evidence="5" id="KW-0997">Cell inner membrane</keyword>
<comment type="similarity">
    <text evidence="2">Belongs to the GSP M family.</text>
</comment>
<keyword evidence="8 10" id="KW-1133">Transmembrane helix</keyword>
<comment type="subcellular location">
    <subcellularLocation>
        <location evidence="1">Cell inner membrane</location>
        <topology evidence="1">Single-pass membrane protein</topology>
    </subcellularLocation>
</comment>
<dbReference type="GO" id="GO:0005886">
    <property type="term" value="C:plasma membrane"/>
    <property type="evidence" value="ECO:0007669"/>
    <property type="project" value="UniProtKB-SubCell"/>
</dbReference>
<evidence type="ECO:0000256" key="6">
    <source>
        <dbReference type="ARBA" id="ARBA00022692"/>
    </source>
</evidence>
<reference evidence="11 12" key="1">
    <citation type="submission" date="2015-04" db="EMBL/GenBank/DDBJ databases">
        <title>Whole genome shotgun sequence of Sphingomonas changbaiensis NBRC 104936.</title>
        <authorList>
            <person name="Katano-Makiyama Y."/>
            <person name="Hosoyama A."/>
            <person name="Hashimoto M."/>
            <person name="Noguchi M."/>
            <person name="Tsuchikane K."/>
            <person name="Ohji S."/>
            <person name="Yamazoe A."/>
            <person name="Ichikawa N."/>
            <person name="Kimura A."/>
            <person name="Fujita N."/>
        </authorList>
    </citation>
    <scope>NUCLEOTIDE SEQUENCE [LARGE SCALE GENOMIC DNA]</scope>
    <source>
        <strain evidence="11 12">NBRC 104936</strain>
    </source>
</reference>
<evidence type="ECO:0000313" key="12">
    <source>
        <dbReference type="Proteomes" id="UP000033202"/>
    </source>
</evidence>
<dbReference type="Proteomes" id="UP000033202">
    <property type="component" value="Unassembled WGS sequence"/>
</dbReference>
<keyword evidence="9 10" id="KW-0472">Membrane</keyword>
<evidence type="ECO:0000256" key="7">
    <source>
        <dbReference type="ARBA" id="ARBA00022927"/>
    </source>
</evidence>
<keyword evidence="7" id="KW-0653">Protein transport</keyword>
<evidence type="ECO:0000256" key="9">
    <source>
        <dbReference type="ARBA" id="ARBA00023136"/>
    </source>
</evidence>
<gene>
    <name evidence="11" type="primary">gspM</name>
    <name evidence="11" type="ORF">SCH01S_18_00080</name>
</gene>
<sequence length="155" mass="16547">MTAQFLDWWRARSRREQRLLLVMFALLAVTILWLGIYRPLQDALSNARARHQQAVVRLGEVRGGAAALRRGPAVALPGPLASVVTQAANDAGFANAIVSPQGDRRVTVSIPSARPAPFFAWIASLEARGIVVEQLAARANSDPTLAVDATLTGGA</sequence>
<keyword evidence="12" id="KW-1185">Reference proteome</keyword>
<dbReference type="Pfam" id="PF04612">
    <property type="entry name" value="T2SSM"/>
    <property type="match status" value="1"/>
</dbReference>
<dbReference type="InterPro" id="IPR007690">
    <property type="entry name" value="T2SS_GspM"/>
</dbReference>
<dbReference type="GO" id="GO:0015628">
    <property type="term" value="P:protein secretion by the type II secretion system"/>
    <property type="evidence" value="ECO:0007669"/>
    <property type="project" value="InterPro"/>
</dbReference>
<evidence type="ECO:0000256" key="10">
    <source>
        <dbReference type="SAM" id="Phobius"/>
    </source>
</evidence>
<dbReference type="OrthoDB" id="7432850at2"/>
<keyword evidence="3" id="KW-0813">Transport</keyword>
<evidence type="ECO:0000256" key="1">
    <source>
        <dbReference type="ARBA" id="ARBA00004377"/>
    </source>
</evidence>
<organism evidence="11 12">
    <name type="scientific">Sphingomonas changbaiensis NBRC 104936</name>
    <dbReference type="NCBI Taxonomy" id="1219043"/>
    <lineage>
        <taxon>Bacteria</taxon>
        <taxon>Pseudomonadati</taxon>
        <taxon>Pseudomonadota</taxon>
        <taxon>Alphaproteobacteria</taxon>
        <taxon>Sphingomonadales</taxon>
        <taxon>Sphingomonadaceae</taxon>
        <taxon>Sphingomonas</taxon>
    </lineage>
</organism>
<evidence type="ECO:0000256" key="3">
    <source>
        <dbReference type="ARBA" id="ARBA00022448"/>
    </source>
</evidence>
<dbReference type="EMBL" id="BBWU01000018">
    <property type="protein sequence ID" value="GAO38676.1"/>
    <property type="molecule type" value="Genomic_DNA"/>
</dbReference>
<dbReference type="GO" id="GO:0015627">
    <property type="term" value="C:type II protein secretion system complex"/>
    <property type="evidence" value="ECO:0007669"/>
    <property type="project" value="InterPro"/>
</dbReference>
<evidence type="ECO:0000256" key="5">
    <source>
        <dbReference type="ARBA" id="ARBA00022519"/>
    </source>
</evidence>
<dbReference type="SUPFAM" id="SSF103054">
    <property type="entry name" value="General secretion pathway protein M, EpsM"/>
    <property type="match status" value="1"/>
</dbReference>